<keyword evidence="4 7" id="KW-0812">Transmembrane</keyword>
<keyword evidence="3" id="KW-1003">Cell membrane</keyword>
<comment type="caution">
    <text evidence="8">The sequence shown here is derived from an EMBL/GenBank/DDBJ whole genome shotgun (WGS) entry which is preliminary data.</text>
</comment>
<evidence type="ECO:0000256" key="1">
    <source>
        <dbReference type="ARBA" id="ARBA00004651"/>
    </source>
</evidence>
<protein>
    <submittedName>
        <fullName evidence="8">DoxX family protein</fullName>
    </submittedName>
</protein>
<evidence type="ECO:0000256" key="3">
    <source>
        <dbReference type="ARBA" id="ARBA00022475"/>
    </source>
</evidence>
<organism evidence="8 9">
    <name type="scientific">Emticicia agri</name>
    <dbReference type="NCBI Taxonomy" id="2492393"/>
    <lineage>
        <taxon>Bacteria</taxon>
        <taxon>Pseudomonadati</taxon>
        <taxon>Bacteroidota</taxon>
        <taxon>Cytophagia</taxon>
        <taxon>Cytophagales</taxon>
        <taxon>Leadbetterellaceae</taxon>
        <taxon>Emticicia</taxon>
    </lineage>
</organism>
<accession>A0A4Q5M3G0</accession>
<dbReference type="OrthoDB" id="9813193at2"/>
<evidence type="ECO:0000256" key="4">
    <source>
        <dbReference type="ARBA" id="ARBA00022692"/>
    </source>
</evidence>
<dbReference type="AlphaFoldDB" id="A0A4Q5M3G0"/>
<evidence type="ECO:0000313" key="9">
    <source>
        <dbReference type="Proteomes" id="UP000293162"/>
    </source>
</evidence>
<dbReference type="InterPro" id="IPR051907">
    <property type="entry name" value="DoxX-like_oxidoreductase"/>
</dbReference>
<feature type="transmembrane region" description="Helical" evidence="7">
    <location>
        <begin position="57"/>
        <end position="75"/>
    </location>
</feature>
<keyword evidence="9" id="KW-1185">Reference proteome</keyword>
<dbReference type="InterPro" id="IPR032808">
    <property type="entry name" value="DoxX"/>
</dbReference>
<feature type="transmembrane region" description="Helical" evidence="7">
    <location>
        <begin position="110"/>
        <end position="130"/>
    </location>
</feature>
<proteinExistence type="inferred from homology"/>
<dbReference type="Proteomes" id="UP000293162">
    <property type="component" value="Unassembled WGS sequence"/>
</dbReference>
<reference evidence="8 9" key="1">
    <citation type="submission" date="2019-02" db="EMBL/GenBank/DDBJ databases">
        <title>Bacterial novel species Emticicia sp. 17J42-9 isolated from soil.</title>
        <authorList>
            <person name="Jung H.-Y."/>
        </authorList>
    </citation>
    <scope>NUCLEOTIDE SEQUENCE [LARGE SCALE GENOMIC DNA]</scope>
    <source>
        <strain evidence="8 9">17J42-9</strain>
    </source>
</reference>
<dbReference type="RefSeq" id="WP_130019871.1">
    <property type="nucleotide sequence ID" value="NZ_SEWF01000005.1"/>
</dbReference>
<evidence type="ECO:0000256" key="2">
    <source>
        <dbReference type="ARBA" id="ARBA00006679"/>
    </source>
</evidence>
<evidence type="ECO:0000256" key="6">
    <source>
        <dbReference type="ARBA" id="ARBA00023136"/>
    </source>
</evidence>
<comment type="subcellular location">
    <subcellularLocation>
        <location evidence="1">Cell membrane</location>
        <topology evidence="1">Multi-pass membrane protein</topology>
    </subcellularLocation>
</comment>
<evidence type="ECO:0000313" key="8">
    <source>
        <dbReference type="EMBL" id="RYU96916.1"/>
    </source>
</evidence>
<dbReference type="Pfam" id="PF07681">
    <property type="entry name" value="DoxX"/>
    <property type="match status" value="1"/>
</dbReference>
<keyword evidence="6 7" id="KW-0472">Membrane</keyword>
<dbReference type="PANTHER" id="PTHR33452:SF1">
    <property type="entry name" value="INNER MEMBRANE PROTEIN YPHA-RELATED"/>
    <property type="match status" value="1"/>
</dbReference>
<keyword evidence="5 7" id="KW-1133">Transmembrane helix</keyword>
<dbReference type="EMBL" id="SEWF01000005">
    <property type="protein sequence ID" value="RYU96916.1"/>
    <property type="molecule type" value="Genomic_DNA"/>
</dbReference>
<comment type="similarity">
    <text evidence="2">Belongs to the DoxX family.</text>
</comment>
<evidence type="ECO:0000256" key="5">
    <source>
        <dbReference type="ARBA" id="ARBA00022989"/>
    </source>
</evidence>
<gene>
    <name evidence="8" type="ORF">EWM59_05145</name>
</gene>
<feature type="transmembrane region" description="Helical" evidence="7">
    <location>
        <begin position="82"/>
        <end position="98"/>
    </location>
</feature>
<sequence>MLKKFLKPTTLTNQISLAVLLLRLGLAGLMIPHGYNKLQSFLAGVHDFPDPLHVSPMVSQGLTIFAEFFCSLLLIIGLFTRLASVVLIICMGVVALVIHGDDPLGDKEQALLYLTGFVAIFLTGPGKYSLDTRLFK</sequence>
<dbReference type="PANTHER" id="PTHR33452">
    <property type="entry name" value="OXIDOREDUCTASE CATD-RELATED"/>
    <property type="match status" value="1"/>
</dbReference>
<evidence type="ECO:0000256" key="7">
    <source>
        <dbReference type="SAM" id="Phobius"/>
    </source>
</evidence>
<name>A0A4Q5M3G0_9BACT</name>
<dbReference type="GO" id="GO:0005886">
    <property type="term" value="C:plasma membrane"/>
    <property type="evidence" value="ECO:0007669"/>
    <property type="project" value="UniProtKB-SubCell"/>
</dbReference>